<name>A0ABQ8IZS9_DERPT</name>
<dbReference type="Proteomes" id="UP000887458">
    <property type="component" value="Unassembled WGS sequence"/>
</dbReference>
<reference evidence="1 2" key="2">
    <citation type="journal article" date="2022" name="Mol. Biol. Evol.">
        <title>Comparative Genomics Reveals Insights into the Divergent Evolution of Astigmatic Mites and Household Pest Adaptations.</title>
        <authorList>
            <person name="Xiong Q."/>
            <person name="Wan A.T."/>
            <person name="Liu X."/>
            <person name="Fung C.S."/>
            <person name="Xiao X."/>
            <person name="Malainual N."/>
            <person name="Hou J."/>
            <person name="Wang L."/>
            <person name="Wang M."/>
            <person name="Yang K.Y."/>
            <person name="Cui Y."/>
            <person name="Leung E.L."/>
            <person name="Nong W."/>
            <person name="Shin S.K."/>
            <person name="Au S.W."/>
            <person name="Jeong K.Y."/>
            <person name="Chew F.T."/>
            <person name="Hui J.H."/>
            <person name="Leung T.F."/>
            <person name="Tungtrongchitr A."/>
            <person name="Zhong N."/>
            <person name="Liu Z."/>
            <person name="Tsui S.K."/>
        </authorList>
    </citation>
    <scope>NUCLEOTIDE SEQUENCE [LARGE SCALE GENOMIC DNA]</scope>
    <source>
        <strain evidence="1">Derp</strain>
    </source>
</reference>
<dbReference type="EMBL" id="NJHN03000095">
    <property type="protein sequence ID" value="KAH9415816.1"/>
    <property type="molecule type" value="Genomic_DNA"/>
</dbReference>
<organism evidence="1 2">
    <name type="scientific">Dermatophagoides pteronyssinus</name>
    <name type="common">European house dust mite</name>
    <dbReference type="NCBI Taxonomy" id="6956"/>
    <lineage>
        <taxon>Eukaryota</taxon>
        <taxon>Metazoa</taxon>
        <taxon>Ecdysozoa</taxon>
        <taxon>Arthropoda</taxon>
        <taxon>Chelicerata</taxon>
        <taxon>Arachnida</taxon>
        <taxon>Acari</taxon>
        <taxon>Acariformes</taxon>
        <taxon>Sarcoptiformes</taxon>
        <taxon>Astigmata</taxon>
        <taxon>Psoroptidia</taxon>
        <taxon>Analgoidea</taxon>
        <taxon>Pyroglyphidae</taxon>
        <taxon>Dermatophagoidinae</taxon>
        <taxon>Dermatophagoides</taxon>
    </lineage>
</organism>
<protein>
    <submittedName>
        <fullName evidence="1">Uncharacterized protein</fullName>
    </submittedName>
</protein>
<comment type="caution">
    <text evidence="1">The sequence shown here is derived from an EMBL/GenBank/DDBJ whole genome shotgun (WGS) entry which is preliminary data.</text>
</comment>
<gene>
    <name evidence="1" type="ORF">DERP_000309</name>
</gene>
<keyword evidence="2" id="KW-1185">Reference proteome</keyword>
<proteinExistence type="predicted"/>
<sequence>MEMKNKYVTIINENVMNPICCNYMRSINYLDSTKKDCCNQKILFYPKISSSDAVRGINLKDR</sequence>
<accession>A0ABQ8IZS9</accession>
<evidence type="ECO:0000313" key="1">
    <source>
        <dbReference type="EMBL" id="KAH9415816.1"/>
    </source>
</evidence>
<reference evidence="1 2" key="1">
    <citation type="journal article" date="2018" name="J. Allergy Clin. Immunol.">
        <title>High-quality assembly of Dermatophagoides pteronyssinus genome and transcriptome reveals a wide range of novel allergens.</title>
        <authorList>
            <person name="Liu X.Y."/>
            <person name="Yang K.Y."/>
            <person name="Wang M.Q."/>
            <person name="Kwok J.S."/>
            <person name="Zeng X."/>
            <person name="Yang Z."/>
            <person name="Xiao X.J."/>
            <person name="Lau C.P."/>
            <person name="Li Y."/>
            <person name="Huang Z.M."/>
            <person name="Ba J.G."/>
            <person name="Yim A.K."/>
            <person name="Ouyang C.Y."/>
            <person name="Ngai S.M."/>
            <person name="Chan T.F."/>
            <person name="Leung E.L."/>
            <person name="Liu L."/>
            <person name="Liu Z.G."/>
            <person name="Tsui S.K."/>
        </authorList>
    </citation>
    <scope>NUCLEOTIDE SEQUENCE [LARGE SCALE GENOMIC DNA]</scope>
    <source>
        <strain evidence="1">Derp</strain>
    </source>
</reference>
<evidence type="ECO:0000313" key="2">
    <source>
        <dbReference type="Proteomes" id="UP000887458"/>
    </source>
</evidence>